<protein>
    <submittedName>
        <fullName evidence="1">12706_t:CDS:1</fullName>
    </submittedName>
</protein>
<organism evidence="1 2">
    <name type="scientific">Acaulospora colombiana</name>
    <dbReference type="NCBI Taxonomy" id="27376"/>
    <lineage>
        <taxon>Eukaryota</taxon>
        <taxon>Fungi</taxon>
        <taxon>Fungi incertae sedis</taxon>
        <taxon>Mucoromycota</taxon>
        <taxon>Glomeromycotina</taxon>
        <taxon>Glomeromycetes</taxon>
        <taxon>Diversisporales</taxon>
        <taxon>Acaulosporaceae</taxon>
        <taxon>Acaulospora</taxon>
    </lineage>
</organism>
<evidence type="ECO:0000313" key="1">
    <source>
        <dbReference type="EMBL" id="CAG8523017.1"/>
    </source>
</evidence>
<dbReference type="EMBL" id="CAJVPT010005713">
    <property type="protein sequence ID" value="CAG8523017.1"/>
    <property type="molecule type" value="Genomic_DNA"/>
</dbReference>
<gene>
    <name evidence="1" type="ORF">ACOLOM_LOCUS3741</name>
</gene>
<keyword evidence="2" id="KW-1185">Reference proteome</keyword>
<sequence length="136" mass="15482">MRDTIEHDASLPTFMVGYKNGFLPRQDPLVRLPDQFCILDHLLQKMPIQLPDGERGLLAKGELGEAVKHLPLYDVSGISDQRLLSAYLLEPCDIMFKEKKDYGLGRQILPRNIAVPLTIIAKKLHAFPFMEYALSY</sequence>
<reference evidence="1" key="1">
    <citation type="submission" date="2021-06" db="EMBL/GenBank/DDBJ databases">
        <authorList>
            <person name="Kallberg Y."/>
            <person name="Tangrot J."/>
            <person name="Rosling A."/>
        </authorList>
    </citation>
    <scope>NUCLEOTIDE SEQUENCE</scope>
    <source>
        <strain evidence="1">CL356</strain>
    </source>
</reference>
<comment type="caution">
    <text evidence="1">The sequence shown here is derived from an EMBL/GenBank/DDBJ whole genome shotgun (WGS) entry which is preliminary data.</text>
</comment>
<feature type="non-terminal residue" evidence="1">
    <location>
        <position position="136"/>
    </location>
</feature>
<name>A0ACA9LCN0_9GLOM</name>
<proteinExistence type="predicted"/>
<dbReference type="Proteomes" id="UP000789525">
    <property type="component" value="Unassembled WGS sequence"/>
</dbReference>
<accession>A0ACA9LCN0</accession>
<evidence type="ECO:0000313" key="2">
    <source>
        <dbReference type="Proteomes" id="UP000789525"/>
    </source>
</evidence>
<feature type="non-terminal residue" evidence="1">
    <location>
        <position position="1"/>
    </location>
</feature>